<dbReference type="Proteomes" id="UP000789572">
    <property type="component" value="Unassembled WGS sequence"/>
</dbReference>
<dbReference type="EMBL" id="CAJVPJ010000031">
    <property type="protein sequence ID" value="CAG8461299.1"/>
    <property type="molecule type" value="Genomic_DNA"/>
</dbReference>
<keyword evidence="3" id="KW-1185">Reference proteome</keyword>
<accession>A0A9N8YYQ0</accession>
<feature type="non-terminal residue" evidence="2">
    <location>
        <position position="1"/>
    </location>
</feature>
<evidence type="ECO:0000256" key="1">
    <source>
        <dbReference type="SAM" id="MobiDB-lite"/>
    </source>
</evidence>
<sequence length="400" mass="45935">PILAVLMHLPPQDENRANFFNRVLFSHHSGLQQNENLLLEFVFYTLDSKGVDEALNTFEVHLTTPPYSENPVFLGYVGLMAYALWQRRSGRLNNEIDSTSEEENRMEVCSYTPKYYYSIACQSLETSLELDINNDLFLDTYIKLLVANDEIDKAISMAKKAFENSDNRLTTHRILVTLLYTYQGTDREWLSVAKSYHQLDPVGCPEIALLPLIEHYDADIKRYDVASKHTGKIVSHKIVKAHKAVLKMLFARIEHGDVRWEILKETVKRILHIDTLSPTSLHSLFSSRPYLPGLLFKHRQTDTSVSRQGLFDVIGQYVEPFGHYVVKDEELTLNYISKLKEVVVNKGGDVDDIPWEEYKLRKKRKSKQSNSDSESEGESDASYSNNDDDGSMYGAEYESE</sequence>
<organism evidence="2 3">
    <name type="scientific">Paraglomus occultum</name>
    <dbReference type="NCBI Taxonomy" id="144539"/>
    <lineage>
        <taxon>Eukaryota</taxon>
        <taxon>Fungi</taxon>
        <taxon>Fungi incertae sedis</taxon>
        <taxon>Mucoromycota</taxon>
        <taxon>Glomeromycotina</taxon>
        <taxon>Glomeromycetes</taxon>
        <taxon>Paraglomerales</taxon>
        <taxon>Paraglomeraceae</taxon>
        <taxon>Paraglomus</taxon>
    </lineage>
</organism>
<dbReference type="AlphaFoldDB" id="A0A9N8YYQ0"/>
<proteinExistence type="predicted"/>
<evidence type="ECO:0000313" key="2">
    <source>
        <dbReference type="EMBL" id="CAG8461299.1"/>
    </source>
</evidence>
<dbReference type="OrthoDB" id="2159786at2759"/>
<protein>
    <submittedName>
        <fullName evidence="2">648_t:CDS:1</fullName>
    </submittedName>
</protein>
<reference evidence="2" key="1">
    <citation type="submission" date="2021-06" db="EMBL/GenBank/DDBJ databases">
        <authorList>
            <person name="Kallberg Y."/>
            <person name="Tangrot J."/>
            <person name="Rosling A."/>
        </authorList>
    </citation>
    <scope>NUCLEOTIDE SEQUENCE</scope>
    <source>
        <strain evidence="2">IA702</strain>
    </source>
</reference>
<gene>
    <name evidence="2" type="ORF">POCULU_LOCUS573</name>
</gene>
<feature type="region of interest" description="Disordered" evidence="1">
    <location>
        <begin position="360"/>
        <end position="400"/>
    </location>
</feature>
<comment type="caution">
    <text evidence="2">The sequence shown here is derived from an EMBL/GenBank/DDBJ whole genome shotgun (WGS) entry which is preliminary data.</text>
</comment>
<name>A0A9N8YYQ0_9GLOM</name>
<evidence type="ECO:0000313" key="3">
    <source>
        <dbReference type="Proteomes" id="UP000789572"/>
    </source>
</evidence>